<evidence type="ECO:0000256" key="3">
    <source>
        <dbReference type="ARBA" id="ARBA00022729"/>
    </source>
</evidence>
<protein>
    <recommendedName>
        <fullName evidence="7">SsuA/THI5-like domain-containing protein</fullName>
    </recommendedName>
</protein>
<evidence type="ECO:0008006" key="7">
    <source>
        <dbReference type="Google" id="ProtNLM"/>
    </source>
</evidence>
<comment type="subcellular location">
    <subcellularLocation>
        <location evidence="1">Periplasm</location>
    </subcellularLocation>
</comment>
<dbReference type="eggNOG" id="COG0715">
    <property type="taxonomic scope" value="Bacteria"/>
</dbReference>
<evidence type="ECO:0000256" key="2">
    <source>
        <dbReference type="ARBA" id="ARBA00010742"/>
    </source>
</evidence>
<evidence type="ECO:0000313" key="6">
    <source>
        <dbReference type="Proteomes" id="UP000001096"/>
    </source>
</evidence>
<keyword evidence="6" id="KW-1185">Reference proteome</keyword>
<evidence type="ECO:0000313" key="5">
    <source>
        <dbReference type="EMBL" id="EKS41124.1"/>
    </source>
</evidence>
<sequence length="346" mass="36784">MNRRTGVLAMAATCGLLLGSFNGAHAQKTETVKVGVNKVISDVVFYIAQERGFFDEQKLTVELIPFDSGPRMIAPLAAGQIDIGAGASSAGLFNAVARGLGVKIVADKGSTAMTYDYMPLIIRKDLVDSGRVKTFADLKGLKLAAAGPGSATNAKLNVALTQGGLTYKDSDNVNMSYPQQVLALTSKAIDGAITTEPSTSQAIASGVAVRLSKDVLYPGQQVAVLLYGNDMLTKRRDVGQRFMTAYVKAARVYNDATHEGRFSGTGSKEVVDLIMKTTGLTNREMFDTMVPNGISPDAAVNIKSLTDDLKFFVDQGQIEKPVAVGDVIDMSFAETAVKLLGPYKPR</sequence>
<dbReference type="Pfam" id="PF13379">
    <property type="entry name" value="NMT1_2"/>
    <property type="match status" value="1"/>
</dbReference>
<keyword evidence="3 4" id="KW-0732">Signal</keyword>
<evidence type="ECO:0000256" key="4">
    <source>
        <dbReference type="SAM" id="SignalP"/>
    </source>
</evidence>
<dbReference type="PATRIC" id="fig|883078.3.peg.222"/>
<dbReference type="GO" id="GO:0042597">
    <property type="term" value="C:periplasmic space"/>
    <property type="evidence" value="ECO:0007669"/>
    <property type="project" value="UniProtKB-SubCell"/>
</dbReference>
<dbReference type="RefSeq" id="WP_006018918.1">
    <property type="nucleotide sequence ID" value="NZ_KB375282.1"/>
</dbReference>
<organism evidence="5 6">
    <name type="scientific">Afipia broomeae ATCC 49717</name>
    <dbReference type="NCBI Taxonomy" id="883078"/>
    <lineage>
        <taxon>Bacteria</taxon>
        <taxon>Pseudomonadati</taxon>
        <taxon>Pseudomonadota</taxon>
        <taxon>Alphaproteobacteria</taxon>
        <taxon>Hyphomicrobiales</taxon>
        <taxon>Nitrobacteraceae</taxon>
        <taxon>Afipia</taxon>
    </lineage>
</organism>
<dbReference type="SUPFAM" id="SSF53850">
    <property type="entry name" value="Periplasmic binding protein-like II"/>
    <property type="match status" value="1"/>
</dbReference>
<accession>K8PK05</accession>
<evidence type="ECO:0000256" key="1">
    <source>
        <dbReference type="ARBA" id="ARBA00004418"/>
    </source>
</evidence>
<feature type="chain" id="PRO_5003920070" description="SsuA/THI5-like domain-containing protein" evidence="4">
    <location>
        <begin position="27"/>
        <end position="346"/>
    </location>
</feature>
<reference evidence="5 6" key="1">
    <citation type="submission" date="2012-04" db="EMBL/GenBank/DDBJ databases">
        <title>The Genome Sequence of Afipia broomeae ATCC 49717.</title>
        <authorList>
            <consortium name="The Broad Institute Genome Sequencing Platform"/>
            <person name="Earl A."/>
            <person name="Ward D."/>
            <person name="Feldgarden M."/>
            <person name="Gevers D."/>
            <person name="Huys G."/>
            <person name="Walker B."/>
            <person name="Young S.K."/>
            <person name="Zeng Q."/>
            <person name="Gargeya S."/>
            <person name="Fitzgerald M."/>
            <person name="Haas B."/>
            <person name="Abouelleil A."/>
            <person name="Alvarado L."/>
            <person name="Arachchi H.M."/>
            <person name="Berlin A."/>
            <person name="Chapman S.B."/>
            <person name="Goldberg J."/>
            <person name="Griggs A."/>
            <person name="Gujja S."/>
            <person name="Hansen M."/>
            <person name="Howarth C."/>
            <person name="Imamovic A."/>
            <person name="Larimer J."/>
            <person name="McCowen C."/>
            <person name="Montmayeur A."/>
            <person name="Murphy C."/>
            <person name="Neiman D."/>
            <person name="Pearson M."/>
            <person name="Priest M."/>
            <person name="Roberts A."/>
            <person name="Saif S."/>
            <person name="Shea T."/>
            <person name="Sisk P."/>
            <person name="Sykes S."/>
            <person name="Wortman J."/>
            <person name="Nusbaum C."/>
            <person name="Birren B."/>
        </authorList>
    </citation>
    <scope>NUCLEOTIDE SEQUENCE [LARGE SCALE GENOMIC DNA]</scope>
    <source>
        <strain evidence="5 6">ATCC 49717</strain>
    </source>
</reference>
<feature type="signal peptide" evidence="4">
    <location>
        <begin position="1"/>
        <end position="26"/>
    </location>
</feature>
<gene>
    <name evidence="5" type="ORF">HMPREF9695_00216</name>
</gene>
<dbReference type="PANTHER" id="PTHR30024">
    <property type="entry name" value="ALIPHATIC SULFONATES-BINDING PROTEIN-RELATED"/>
    <property type="match status" value="1"/>
</dbReference>
<dbReference type="Proteomes" id="UP000001096">
    <property type="component" value="Unassembled WGS sequence"/>
</dbReference>
<name>K8PK05_9BRAD</name>
<comment type="caution">
    <text evidence="5">The sequence shown here is derived from an EMBL/GenBank/DDBJ whole genome shotgun (WGS) entry which is preliminary data.</text>
</comment>
<proteinExistence type="inferred from homology"/>
<dbReference type="Gene3D" id="3.40.190.10">
    <property type="entry name" value="Periplasmic binding protein-like II"/>
    <property type="match status" value="2"/>
</dbReference>
<dbReference type="HOGENOM" id="CLU_028871_7_0_5"/>
<dbReference type="AlphaFoldDB" id="K8PK05"/>
<dbReference type="PANTHER" id="PTHR30024:SF47">
    <property type="entry name" value="TAURINE-BINDING PERIPLASMIC PROTEIN"/>
    <property type="match status" value="1"/>
</dbReference>
<dbReference type="EMBL" id="AGWX01000001">
    <property type="protein sequence ID" value="EKS41124.1"/>
    <property type="molecule type" value="Genomic_DNA"/>
</dbReference>
<comment type="similarity">
    <text evidence="2">Belongs to the bacterial solute-binding protein SsuA/TauA family.</text>
</comment>